<evidence type="ECO:0000313" key="2">
    <source>
        <dbReference type="Proteomes" id="UP000219546"/>
    </source>
</evidence>
<evidence type="ECO:0000313" key="1">
    <source>
        <dbReference type="EMBL" id="SNX69749.1"/>
    </source>
</evidence>
<sequence>MNFKPSQRIRPVYRMINKNEIIEAIQLIQLDIEELEKELNGEYPSIVMDAIEDTFEQIYI</sequence>
<protein>
    <submittedName>
        <fullName evidence="1">Uncharacterized protein</fullName>
    </submittedName>
</protein>
<reference evidence="1 2" key="1">
    <citation type="submission" date="2017-08" db="EMBL/GenBank/DDBJ databases">
        <authorList>
            <person name="de Groot N.N."/>
        </authorList>
    </citation>
    <scope>NUCLEOTIDE SEQUENCE [LARGE SCALE GENOMIC DNA]</scope>
    <source>
        <strain evidence="1 2">JC228</strain>
    </source>
</reference>
<dbReference type="Proteomes" id="UP000219546">
    <property type="component" value="Unassembled WGS sequence"/>
</dbReference>
<keyword evidence="2" id="KW-1185">Reference proteome</keyword>
<name>A0A285CQA9_9BACI</name>
<dbReference type="EMBL" id="OAOP01000003">
    <property type="protein sequence ID" value="SNX69749.1"/>
    <property type="molecule type" value="Genomic_DNA"/>
</dbReference>
<gene>
    <name evidence="1" type="ORF">SAMN05877753_103210</name>
</gene>
<dbReference type="OrthoDB" id="2935859at2"/>
<dbReference type="RefSeq" id="WP_097158141.1">
    <property type="nucleotide sequence ID" value="NZ_JBEPMQ010000002.1"/>
</dbReference>
<proteinExistence type="predicted"/>
<accession>A0A285CQA9</accession>
<organism evidence="1 2">
    <name type="scientific">Bacillus oleivorans</name>
    <dbReference type="NCBI Taxonomy" id="1448271"/>
    <lineage>
        <taxon>Bacteria</taxon>
        <taxon>Bacillati</taxon>
        <taxon>Bacillota</taxon>
        <taxon>Bacilli</taxon>
        <taxon>Bacillales</taxon>
        <taxon>Bacillaceae</taxon>
        <taxon>Bacillus</taxon>
    </lineage>
</organism>
<dbReference type="AlphaFoldDB" id="A0A285CQA9"/>